<dbReference type="Gene3D" id="2.40.50.90">
    <property type="match status" value="1"/>
</dbReference>
<evidence type="ECO:0000313" key="3">
    <source>
        <dbReference type="Proteomes" id="UP001597405"/>
    </source>
</evidence>
<dbReference type="PROSITE" id="PS50830">
    <property type="entry name" value="TNASE_3"/>
    <property type="match status" value="1"/>
</dbReference>
<organism evidence="2 3">
    <name type="scientific">Mesorhizobium newzealandense</name>
    <dbReference type="NCBI Taxonomy" id="1300302"/>
    <lineage>
        <taxon>Bacteria</taxon>
        <taxon>Pseudomonadati</taxon>
        <taxon>Pseudomonadota</taxon>
        <taxon>Alphaproteobacteria</taxon>
        <taxon>Hyphomicrobiales</taxon>
        <taxon>Phyllobacteriaceae</taxon>
        <taxon>Mesorhizobium</taxon>
    </lineage>
</organism>
<dbReference type="SMART" id="SM00318">
    <property type="entry name" value="SNc"/>
    <property type="match status" value="1"/>
</dbReference>
<dbReference type="SUPFAM" id="SSF50199">
    <property type="entry name" value="Staphylococcal nuclease"/>
    <property type="match status" value="1"/>
</dbReference>
<keyword evidence="3" id="KW-1185">Reference proteome</keyword>
<evidence type="ECO:0000313" key="2">
    <source>
        <dbReference type="EMBL" id="MFD1985697.1"/>
    </source>
</evidence>
<dbReference type="RefSeq" id="WP_379102225.1">
    <property type="nucleotide sequence ID" value="NZ_JBHUGZ010000017.1"/>
</dbReference>
<name>A0ABW4UDS6_9HYPH</name>
<dbReference type="InterPro" id="IPR016071">
    <property type="entry name" value="Staphylococal_nuclease_OB-fold"/>
</dbReference>
<gene>
    <name evidence="2" type="ORF">ACFSOZ_24940</name>
</gene>
<reference evidence="3" key="1">
    <citation type="journal article" date="2019" name="Int. J. Syst. Evol. Microbiol.">
        <title>The Global Catalogue of Microorganisms (GCM) 10K type strain sequencing project: providing services to taxonomists for standard genome sequencing and annotation.</title>
        <authorList>
            <consortium name="The Broad Institute Genomics Platform"/>
            <consortium name="The Broad Institute Genome Sequencing Center for Infectious Disease"/>
            <person name="Wu L."/>
            <person name="Ma J."/>
        </authorList>
    </citation>
    <scope>NUCLEOTIDE SEQUENCE [LARGE SCALE GENOMIC DNA]</scope>
    <source>
        <strain evidence="3">CGMCC 1.16225</strain>
    </source>
</reference>
<comment type="caution">
    <text evidence="2">The sequence shown here is derived from an EMBL/GenBank/DDBJ whole genome shotgun (WGS) entry which is preliminary data.</text>
</comment>
<protein>
    <submittedName>
        <fullName evidence="2">Thermonuclease family protein</fullName>
    </submittedName>
</protein>
<feature type="domain" description="TNase-like" evidence="1">
    <location>
        <begin position="24"/>
        <end position="136"/>
    </location>
</feature>
<proteinExistence type="predicted"/>
<dbReference type="Pfam" id="PF00565">
    <property type="entry name" value="SNase"/>
    <property type="match status" value="1"/>
</dbReference>
<dbReference type="InterPro" id="IPR035437">
    <property type="entry name" value="SNase_OB-fold_sf"/>
</dbReference>
<sequence>MTIALTFVLTCGPVSAGEHWFAHDGDTLWHDKKRVQLLGIDAPELSQACFDAADKIWPCGRYARDHIRHLLTIGDVSCTIEGKDRYDDDVGVCFAGSIDLGRDLVKHGFAVTDKQAPRYLAEEREARIAKRNLWAGNFINPGEYRRGGRPFMSTRATNFLHQWISNNVPQTGSADGISVAELAHKLFADAKAVGIGSAAIEEDTGSVPEQPDR</sequence>
<dbReference type="Proteomes" id="UP001597405">
    <property type="component" value="Unassembled WGS sequence"/>
</dbReference>
<accession>A0ABW4UDS6</accession>
<dbReference type="PANTHER" id="PTHR12302:SF26">
    <property type="entry name" value="BLR1266 PROTEIN"/>
    <property type="match status" value="1"/>
</dbReference>
<dbReference type="EMBL" id="JBHUGZ010000017">
    <property type="protein sequence ID" value="MFD1985697.1"/>
    <property type="molecule type" value="Genomic_DNA"/>
</dbReference>
<dbReference type="PANTHER" id="PTHR12302">
    <property type="entry name" value="EBNA2 BINDING PROTEIN P100"/>
    <property type="match status" value="1"/>
</dbReference>
<evidence type="ECO:0000259" key="1">
    <source>
        <dbReference type="PROSITE" id="PS50830"/>
    </source>
</evidence>